<dbReference type="EMBL" id="JTDF01005295">
    <property type="protein sequence ID" value="KAF8566321.1"/>
    <property type="molecule type" value="Genomic_DNA"/>
</dbReference>
<proteinExistence type="predicted"/>
<comment type="caution">
    <text evidence="2">The sequence shown here is derived from an EMBL/GenBank/DDBJ whole genome shotgun (WGS) entry which is preliminary data.</text>
</comment>
<sequence length="661" mass="75155">MSNINLIDKAIKSFVEIPRVKSSRITYTRLQLLSYRFCRVAQQWPPSFDRRFMRLKNRRNPNLVPLFDRNYDSRFRFFSGISPRNAPVYQKTIDVGDRNCNLTASKMDSDKARFHDDAIVSAQLSTKKLLENAVPLISGDRKNRDYSRYFYDHQSLQNTWSRSRPKHFRYTSKKPEWYICGPQDVGDEMELNDYDLLNGDDEKENKLLTKPVKSSECYFGQKTISGAAFKNNDFPMNNRSHNHENGEYDKLRNLRTWTDDHSKSSLVKGVENDNRKNDRPPNIKTLREIESMLNIHNTDSNPSTDMSAYYKLLGIIGTSIQRGFAKKGSDPLPDVNYKSTNNNQTESYITTSTEHSSRTAQLLTDPAISEVVSEGYYNCVTHGSDSGCPCVKIHNSSPLMQKLERLGKASRITCNPLAASYQRQFMATAHLGQNTLRWFKAMTNAASASACISQHLDGSTATSGDQCYNDISKGNLILDAKTTVPGEERPYVIENFVTQSSMQSDYPPLSNLNKPVNFLNGPRLRPTFGLPFYFHQSDNVLSSAMRIGMNMNFPQRPLKPLTLYYNPHTTQLLGRPMIHPFILQQLVQRQMDLKNAAQQLPLNHSRQQSVISMLNENTHLSTCKPSTGPQNEDSLEGSSSSEITFTYQQSPPLPQGTHRNG</sequence>
<name>A0A8T0DHT3_9TREM</name>
<evidence type="ECO:0000313" key="2">
    <source>
        <dbReference type="EMBL" id="KAF8566321.1"/>
    </source>
</evidence>
<dbReference type="OrthoDB" id="6264149at2759"/>
<accession>A0A8T0DHT3</accession>
<organism evidence="2 3">
    <name type="scientific">Paragonimus westermani</name>
    <dbReference type="NCBI Taxonomy" id="34504"/>
    <lineage>
        <taxon>Eukaryota</taxon>
        <taxon>Metazoa</taxon>
        <taxon>Spiralia</taxon>
        <taxon>Lophotrochozoa</taxon>
        <taxon>Platyhelminthes</taxon>
        <taxon>Trematoda</taxon>
        <taxon>Digenea</taxon>
        <taxon>Plagiorchiida</taxon>
        <taxon>Troglotremata</taxon>
        <taxon>Troglotrematidae</taxon>
        <taxon>Paragonimus</taxon>
    </lineage>
</organism>
<evidence type="ECO:0000256" key="1">
    <source>
        <dbReference type="SAM" id="MobiDB-lite"/>
    </source>
</evidence>
<evidence type="ECO:0000313" key="3">
    <source>
        <dbReference type="Proteomes" id="UP000699462"/>
    </source>
</evidence>
<dbReference type="Proteomes" id="UP000699462">
    <property type="component" value="Unassembled WGS sequence"/>
</dbReference>
<protein>
    <submittedName>
        <fullName evidence="2">Uncharacterized protein</fullName>
    </submittedName>
</protein>
<feature type="compositionally biased region" description="Polar residues" evidence="1">
    <location>
        <begin position="619"/>
        <end position="650"/>
    </location>
</feature>
<gene>
    <name evidence="2" type="ORF">P879_04298</name>
</gene>
<reference evidence="2 3" key="1">
    <citation type="submission" date="2019-07" db="EMBL/GenBank/DDBJ databases">
        <title>Annotation for the trematode Paragonimus westermani.</title>
        <authorList>
            <person name="Choi Y.-J."/>
        </authorList>
    </citation>
    <scope>NUCLEOTIDE SEQUENCE [LARGE SCALE GENOMIC DNA]</scope>
    <source>
        <strain evidence="2">180907_Pwestermani</strain>
    </source>
</reference>
<dbReference type="AlphaFoldDB" id="A0A8T0DHT3"/>
<keyword evidence="3" id="KW-1185">Reference proteome</keyword>
<feature type="region of interest" description="Disordered" evidence="1">
    <location>
        <begin position="619"/>
        <end position="661"/>
    </location>
</feature>